<evidence type="ECO:0000313" key="2">
    <source>
        <dbReference type="EMBL" id="PSR21837.1"/>
    </source>
</evidence>
<dbReference type="Proteomes" id="UP000241848">
    <property type="component" value="Unassembled WGS sequence"/>
</dbReference>
<protein>
    <recommendedName>
        <fullName evidence="1">Spore germination protein N-terminal domain-containing protein</fullName>
    </recommendedName>
</protein>
<evidence type="ECO:0000259" key="1">
    <source>
        <dbReference type="Pfam" id="PF25198"/>
    </source>
</evidence>
<proteinExistence type="predicted"/>
<dbReference type="Pfam" id="PF25198">
    <property type="entry name" value="Spore_GerAC_N"/>
    <property type="match status" value="1"/>
</dbReference>
<gene>
    <name evidence="2" type="ORF">C7B45_09100</name>
</gene>
<feature type="domain" description="Spore germination protein N-terminal" evidence="1">
    <location>
        <begin position="1"/>
        <end position="169"/>
    </location>
</feature>
<dbReference type="AlphaFoldDB" id="A0A2T2WHX2"/>
<sequence length="339" mass="37288">MVLAMGFAPAPQNRIRATVQIPTTTGLTSLTSGSAPSSSGKLDYIISACALTPGMALTRIQDQLQTDLYLGQVQLIACSSHLSAGQFRLLEDYLTRLGPLDKTAYIIATPSVRKLFHIEPKVGGLPILDLIGGFSCQGCETIMYRQHQWDVETALPTAGDSVWMPYVTVTPTGFNTGRILVYRHCTPVWALSPHDSMLLGLILGITAKGYVNFVMQHDILGIRTLTSHSSVYPFVRANRLYLRFGLAVSGTLDSWNGPPVTVARLGSIDSQVAHYLAPQILTVLKRLQRQGVAPEGWLAPLIWRSYPSWHSPSVWEAHYRKAVLIVHVHFRITNVGDTE</sequence>
<organism evidence="2 3">
    <name type="scientific">Sulfobacillus acidophilus</name>
    <dbReference type="NCBI Taxonomy" id="53633"/>
    <lineage>
        <taxon>Bacteria</taxon>
        <taxon>Bacillati</taxon>
        <taxon>Bacillota</taxon>
        <taxon>Clostridia</taxon>
        <taxon>Eubacteriales</taxon>
        <taxon>Clostridiales Family XVII. Incertae Sedis</taxon>
        <taxon>Sulfobacillus</taxon>
    </lineage>
</organism>
<dbReference type="InterPro" id="IPR057336">
    <property type="entry name" value="GerAC_N"/>
</dbReference>
<name>A0A2T2WHX2_9FIRM</name>
<accession>A0A2T2WHX2</accession>
<comment type="caution">
    <text evidence="2">The sequence shown here is derived from an EMBL/GenBank/DDBJ whole genome shotgun (WGS) entry which is preliminary data.</text>
</comment>
<reference evidence="2 3" key="1">
    <citation type="journal article" date="2014" name="BMC Genomics">
        <title>Comparison of environmental and isolate Sulfobacillus genomes reveals diverse carbon, sulfur, nitrogen, and hydrogen metabolisms.</title>
        <authorList>
            <person name="Justice N.B."/>
            <person name="Norman A."/>
            <person name="Brown C.T."/>
            <person name="Singh A."/>
            <person name="Thomas B.C."/>
            <person name="Banfield J.F."/>
        </authorList>
    </citation>
    <scope>NUCLEOTIDE SEQUENCE [LARGE SCALE GENOMIC DNA]</scope>
    <source>
        <strain evidence="2">AMDSBA3</strain>
    </source>
</reference>
<dbReference type="EMBL" id="PXYV01000026">
    <property type="protein sequence ID" value="PSR21837.1"/>
    <property type="molecule type" value="Genomic_DNA"/>
</dbReference>
<evidence type="ECO:0000313" key="3">
    <source>
        <dbReference type="Proteomes" id="UP000241848"/>
    </source>
</evidence>